<dbReference type="InterPro" id="IPR012349">
    <property type="entry name" value="Split_barrel_FMN-bd"/>
</dbReference>
<evidence type="ECO:0008006" key="3">
    <source>
        <dbReference type="Google" id="ProtNLM"/>
    </source>
</evidence>
<evidence type="ECO:0000313" key="2">
    <source>
        <dbReference type="Proteomes" id="UP000005396"/>
    </source>
</evidence>
<dbReference type="EMBL" id="ABCC02000011">
    <property type="protein sequence ID" value="EDP18684.1"/>
    <property type="molecule type" value="Genomic_DNA"/>
</dbReference>
<dbReference type="Pfam" id="PF12900">
    <property type="entry name" value="Pyridox_ox_2"/>
    <property type="match status" value="1"/>
</dbReference>
<dbReference type="Gene3D" id="2.30.110.10">
    <property type="entry name" value="Electron Transport, Fmn-binding Protein, Chain A"/>
    <property type="match status" value="1"/>
</dbReference>
<gene>
    <name evidence="1" type="ORF">CLOBOL_01046</name>
</gene>
<name>A8RJW1_ENTBW</name>
<protein>
    <recommendedName>
        <fullName evidence="3">Pyridoxamine 5'-phosphate oxidase family protein</fullName>
    </recommendedName>
</protein>
<organism evidence="1 2">
    <name type="scientific">Enterocloster bolteae (strain ATCC BAA-613 / DSM 15670 / CCUG 46953 / JCM 12243 / WAL 16351)</name>
    <name type="common">Clostridium bolteae</name>
    <dbReference type="NCBI Taxonomy" id="411902"/>
    <lineage>
        <taxon>Bacteria</taxon>
        <taxon>Bacillati</taxon>
        <taxon>Bacillota</taxon>
        <taxon>Clostridia</taxon>
        <taxon>Lachnospirales</taxon>
        <taxon>Lachnospiraceae</taxon>
        <taxon>Enterocloster</taxon>
    </lineage>
</organism>
<reference evidence="1 2" key="2">
    <citation type="submission" date="2007-09" db="EMBL/GenBank/DDBJ databases">
        <title>Draft genome sequence of Clostridium bolteae (ATCC BAA-613).</title>
        <authorList>
            <person name="Sudarsanam P."/>
            <person name="Ley R."/>
            <person name="Guruge J."/>
            <person name="Turnbaugh P.J."/>
            <person name="Mahowald M."/>
            <person name="Liep D."/>
            <person name="Gordon J."/>
        </authorList>
    </citation>
    <scope>NUCLEOTIDE SEQUENCE [LARGE SCALE GENOMIC DNA]</scope>
    <source>
        <strain evidence="2">ATCC BAA-613 / DSM 15670 / CCUG 46953 / JCM 12243 / WAL 16351</strain>
    </source>
</reference>
<dbReference type="Proteomes" id="UP000005396">
    <property type="component" value="Unassembled WGS sequence"/>
</dbReference>
<dbReference type="PaxDb" id="411902-CLOBOL_01046"/>
<dbReference type="HOGENOM" id="CLU_067890_1_0_9"/>
<reference evidence="1 2" key="1">
    <citation type="submission" date="2007-08" db="EMBL/GenBank/DDBJ databases">
        <authorList>
            <person name="Fulton L."/>
            <person name="Clifton S."/>
            <person name="Fulton B."/>
            <person name="Xu J."/>
            <person name="Minx P."/>
            <person name="Pepin K.H."/>
            <person name="Johnson M."/>
            <person name="Thiruvilangam P."/>
            <person name="Bhonagiri V."/>
            <person name="Nash W.E."/>
            <person name="Mardis E.R."/>
            <person name="Wilson R.K."/>
        </authorList>
    </citation>
    <scope>NUCLEOTIDE SEQUENCE [LARGE SCALE GENOMIC DNA]</scope>
    <source>
        <strain evidence="2">ATCC BAA-613 / DSM 15670 / CCUG 46953 / JCM 12243 / WAL 16351</strain>
    </source>
</reference>
<dbReference type="PANTHER" id="PTHR34071">
    <property type="entry name" value="5-NITROIMIDAZOLE ANTIBIOTICS RESISTANCE PROTEIN, NIMA-FAMILY-RELATED PROTEIN-RELATED"/>
    <property type="match status" value="1"/>
</dbReference>
<dbReference type="eggNOG" id="COG3467">
    <property type="taxonomic scope" value="Bacteria"/>
</dbReference>
<dbReference type="SUPFAM" id="SSF50475">
    <property type="entry name" value="FMN-binding split barrel"/>
    <property type="match status" value="1"/>
</dbReference>
<evidence type="ECO:0000313" key="1">
    <source>
        <dbReference type="EMBL" id="EDP18684.1"/>
    </source>
</evidence>
<sequence>MVRRKDREIKDTYGIREIIRECDCCRLAFPDGKSAYIVPLSFGYDEEENALYFHGAAEGKKMDLVRQTGYAGFEMDTAHGLKTADQACGYSFRYRSVVGEGPIRVVEETQEKKKGLNCIMGHMSGKDSWDYPEAMLKRTAVLRLDVEQMSGKEQV</sequence>
<dbReference type="AlphaFoldDB" id="A8RJW1"/>
<proteinExistence type="predicted"/>
<comment type="caution">
    <text evidence="1">The sequence shown here is derived from an EMBL/GenBank/DDBJ whole genome shotgun (WGS) entry which is preliminary data.</text>
</comment>
<dbReference type="PANTHER" id="PTHR34071:SF2">
    <property type="entry name" value="FLAVIN-NUCLEOTIDE-BINDING PROTEIN"/>
    <property type="match status" value="1"/>
</dbReference>
<accession>A8RJW1</accession>
<dbReference type="InterPro" id="IPR024747">
    <property type="entry name" value="Pyridox_Oxase-rel"/>
</dbReference>